<name>A0A0D3I7H0_EMIH1</name>
<dbReference type="HOGENOM" id="CLU_184075_0_0_1"/>
<accession>A0A0D3I7H0</accession>
<protein>
    <recommendedName>
        <fullName evidence="4">RRM domain-containing protein</fullName>
    </recommendedName>
</protein>
<dbReference type="KEGG" id="ehx:EMIHUDRAFT_198547"/>
<keyword evidence="1 2" id="KW-0694">RNA-binding</keyword>
<organism evidence="5 6">
    <name type="scientific">Emiliania huxleyi (strain CCMP1516)</name>
    <dbReference type="NCBI Taxonomy" id="280463"/>
    <lineage>
        <taxon>Eukaryota</taxon>
        <taxon>Haptista</taxon>
        <taxon>Haptophyta</taxon>
        <taxon>Prymnesiophyceae</taxon>
        <taxon>Isochrysidales</taxon>
        <taxon>Noelaerhabdaceae</taxon>
        <taxon>Emiliania</taxon>
    </lineage>
</organism>
<keyword evidence="6" id="KW-1185">Reference proteome</keyword>
<dbReference type="Pfam" id="PF00076">
    <property type="entry name" value="RRM_1"/>
    <property type="match status" value="1"/>
</dbReference>
<dbReference type="CDD" id="cd00590">
    <property type="entry name" value="RRM_SF"/>
    <property type="match status" value="1"/>
</dbReference>
<dbReference type="InterPro" id="IPR012677">
    <property type="entry name" value="Nucleotide-bd_a/b_plait_sf"/>
</dbReference>
<dbReference type="InterPro" id="IPR035979">
    <property type="entry name" value="RBD_domain_sf"/>
</dbReference>
<feature type="compositionally biased region" description="Basic and acidic residues" evidence="3">
    <location>
        <begin position="86"/>
        <end position="96"/>
    </location>
</feature>
<dbReference type="RefSeq" id="XP_005759634.1">
    <property type="nucleotide sequence ID" value="XM_005759577.1"/>
</dbReference>
<dbReference type="EnsemblProtists" id="EOD07205">
    <property type="protein sequence ID" value="EOD07205"/>
    <property type="gene ID" value="EMIHUDRAFT_198547"/>
</dbReference>
<dbReference type="GeneID" id="17253208"/>
<dbReference type="OMA" id="CHGFESC"/>
<evidence type="ECO:0000256" key="2">
    <source>
        <dbReference type="PROSITE-ProRule" id="PRU00176"/>
    </source>
</evidence>
<evidence type="ECO:0000313" key="6">
    <source>
        <dbReference type="Proteomes" id="UP000013827"/>
    </source>
</evidence>
<dbReference type="PaxDb" id="2903-EOD07205"/>
<feature type="region of interest" description="Disordered" evidence="3">
    <location>
        <begin position="62"/>
        <end position="96"/>
    </location>
</feature>
<dbReference type="PANTHER" id="PTHR10501">
    <property type="entry name" value="U1 SMALL NUCLEAR RIBONUCLEOPROTEIN A/U2 SMALL NUCLEAR RIBONUCLEOPROTEIN B"/>
    <property type="match status" value="1"/>
</dbReference>
<evidence type="ECO:0000259" key="4">
    <source>
        <dbReference type="PROSITE" id="PS50102"/>
    </source>
</evidence>
<dbReference type="AlphaFoldDB" id="A0A0D3I7H0"/>
<evidence type="ECO:0000313" key="5">
    <source>
        <dbReference type="EnsemblProtists" id="EOD07205"/>
    </source>
</evidence>
<evidence type="ECO:0000256" key="3">
    <source>
        <dbReference type="SAM" id="MobiDB-lite"/>
    </source>
</evidence>
<dbReference type="eggNOG" id="ENOG502T2FC">
    <property type="taxonomic scope" value="Eukaryota"/>
</dbReference>
<reference evidence="6" key="1">
    <citation type="journal article" date="2013" name="Nature">
        <title>Pan genome of the phytoplankton Emiliania underpins its global distribution.</title>
        <authorList>
            <person name="Read B.A."/>
            <person name="Kegel J."/>
            <person name="Klute M.J."/>
            <person name="Kuo A."/>
            <person name="Lefebvre S.C."/>
            <person name="Maumus F."/>
            <person name="Mayer C."/>
            <person name="Miller J."/>
            <person name="Monier A."/>
            <person name="Salamov A."/>
            <person name="Young J."/>
            <person name="Aguilar M."/>
            <person name="Claverie J.M."/>
            <person name="Frickenhaus S."/>
            <person name="Gonzalez K."/>
            <person name="Herman E.K."/>
            <person name="Lin Y.C."/>
            <person name="Napier J."/>
            <person name="Ogata H."/>
            <person name="Sarno A.F."/>
            <person name="Shmutz J."/>
            <person name="Schroeder D."/>
            <person name="de Vargas C."/>
            <person name="Verret F."/>
            <person name="von Dassow P."/>
            <person name="Valentin K."/>
            <person name="Van de Peer Y."/>
            <person name="Wheeler G."/>
            <person name="Dacks J.B."/>
            <person name="Delwiche C.F."/>
            <person name="Dyhrman S.T."/>
            <person name="Glockner G."/>
            <person name="John U."/>
            <person name="Richards T."/>
            <person name="Worden A.Z."/>
            <person name="Zhang X."/>
            <person name="Grigoriev I.V."/>
            <person name="Allen A.E."/>
            <person name="Bidle K."/>
            <person name="Borodovsky M."/>
            <person name="Bowler C."/>
            <person name="Brownlee C."/>
            <person name="Cock J.M."/>
            <person name="Elias M."/>
            <person name="Gladyshev V.N."/>
            <person name="Groth M."/>
            <person name="Guda C."/>
            <person name="Hadaegh A."/>
            <person name="Iglesias-Rodriguez M.D."/>
            <person name="Jenkins J."/>
            <person name="Jones B.M."/>
            <person name="Lawson T."/>
            <person name="Leese F."/>
            <person name="Lindquist E."/>
            <person name="Lobanov A."/>
            <person name="Lomsadze A."/>
            <person name="Malik S.B."/>
            <person name="Marsh M.E."/>
            <person name="Mackinder L."/>
            <person name="Mock T."/>
            <person name="Mueller-Roeber B."/>
            <person name="Pagarete A."/>
            <person name="Parker M."/>
            <person name="Probert I."/>
            <person name="Quesneville H."/>
            <person name="Raines C."/>
            <person name="Rensing S.A."/>
            <person name="Riano-Pachon D.M."/>
            <person name="Richier S."/>
            <person name="Rokitta S."/>
            <person name="Shiraiwa Y."/>
            <person name="Soanes D.M."/>
            <person name="van der Giezen M."/>
            <person name="Wahlund T.M."/>
            <person name="Williams B."/>
            <person name="Wilson W."/>
            <person name="Wolfe G."/>
            <person name="Wurch L.L."/>
        </authorList>
    </citation>
    <scope>NUCLEOTIDE SEQUENCE</scope>
</reference>
<dbReference type="SMART" id="SM00360">
    <property type="entry name" value="RRM"/>
    <property type="match status" value="1"/>
</dbReference>
<sequence length="96" mass="10863">MSRAQPSQTLFLPELPSDITDGVLERHFRGFVGYESCRTRNDRNGKLVGFVEFESIEDASRARESMQGASPFPGVNWHIHFSTNPARDRAPKRTTP</sequence>
<feature type="domain" description="RRM" evidence="4">
    <location>
        <begin position="8"/>
        <end position="84"/>
    </location>
</feature>
<dbReference type="InterPro" id="IPR000504">
    <property type="entry name" value="RRM_dom"/>
</dbReference>
<dbReference type="GO" id="GO:0003723">
    <property type="term" value="F:RNA binding"/>
    <property type="evidence" value="ECO:0007669"/>
    <property type="project" value="UniProtKB-UniRule"/>
</dbReference>
<dbReference type="Gene3D" id="3.30.70.330">
    <property type="match status" value="1"/>
</dbReference>
<evidence type="ECO:0000256" key="1">
    <source>
        <dbReference type="ARBA" id="ARBA00022884"/>
    </source>
</evidence>
<dbReference type="Proteomes" id="UP000013827">
    <property type="component" value="Unassembled WGS sequence"/>
</dbReference>
<proteinExistence type="predicted"/>
<dbReference type="SUPFAM" id="SSF54928">
    <property type="entry name" value="RNA-binding domain, RBD"/>
    <property type="match status" value="1"/>
</dbReference>
<reference evidence="5" key="2">
    <citation type="submission" date="2024-10" db="UniProtKB">
        <authorList>
            <consortium name="EnsemblProtists"/>
        </authorList>
    </citation>
    <scope>IDENTIFICATION</scope>
</reference>
<dbReference type="PROSITE" id="PS50102">
    <property type="entry name" value="RRM"/>
    <property type="match status" value="1"/>
</dbReference>